<evidence type="ECO:0000256" key="3">
    <source>
        <dbReference type="ARBA" id="ARBA00022989"/>
    </source>
</evidence>
<evidence type="ECO:0000313" key="6">
    <source>
        <dbReference type="EMBL" id="VDN91945.1"/>
    </source>
</evidence>
<evidence type="ECO:0000313" key="8">
    <source>
        <dbReference type="WBParaSite" id="BPAG_0001079701-mRNA-1"/>
    </source>
</evidence>
<dbReference type="InterPro" id="IPR009644">
    <property type="entry name" value="FKTN/MNN4/W02B3.4-1"/>
</dbReference>
<dbReference type="STRING" id="6280.A0A0N4TQC9"/>
<gene>
    <name evidence="6" type="ORF">BPAG_LOCUS10759</name>
</gene>
<dbReference type="WBParaSite" id="BPAG_0001079701-mRNA-1">
    <property type="protein sequence ID" value="BPAG_0001079701-mRNA-1"/>
    <property type="gene ID" value="BPAG_0001079701"/>
</dbReference>
<accession>A0A0N4TQC9</accession>
<evidence type="ECO:0000256" key="2">
    <source>
        <dbReference type="ARBA" id="ARBA00022692"/>
    </source>
</evidence>
<evidence type="ECO:0000256" key="4">
    <source>
        <dbReference type="ARBA" id="ARBA00023136"/>
    </source>
</evidence>
<dbReference type="PANTHER" id="PTHR15407">
    <property type="entry name" value="FUKUTIN-RELATED"/>
    <property type="match status" value="1"/>
</dbReference>
<reference evidence="8" key="1">
    <citation type="submission" date="2017-02" db="UniProtKB">
        <authorList>
            <consortium name="WormBaseParasite"/>
        </authorList>
    </citation>
    <scope>IDENTIFICATION</scope>
</reference>
<dbReference type="AlphaFoldDB" id="A0A0N4TQC9"/>
<comment type="subcellular location">
    <subcellularLocation>
        <location evidence="1">Membrane</location>
        <topology evidence="1">Single-pass membrane protein</topology>
    </subcellularLocation>
</comment>
<dbReference type="Proteomes" id="UP000278627">
    <property type="component" value="Unassembled WGS sequence"/>
</dbReference>
<keyword evidence="2 5" id="KW-0812">Transmembrane</keyword>
<evidence type="ECO:0000313" key="7">
    <source>
        <dbReference type="Proteomes" id="UP000278627"/>
    </source>
</evidence>
<dbReference type="EMBL" id="UZAD01013199">
    <property type="protein sequence ID" value="VDN91945.1"/>
    <property type="molecule type" value="Genomic_DNA"/>
</dbReference>
<keyword evidence="3 5" id="KW-1133">Transmembrane helix</keyword>
<evidence type="ECO:0000256" key="5">
    <source>
        <dbReference type="SAM" id="Phobius"/>
    </source>
</evidence>
<name>A0A0N4TQC9_BRUPA</name>
<organism evidence="8">
    <name type="scientific">Brugia pahangi</name>
    <name type="common">Filarial nematode worm</name>
    <dbReference type="NCBI Taxonomy" id="6280"/>
    <lineage>
        <taxon>Eukaryota</taxon>
        <taxon>Metazoa</taxon>
        <taxon>Ecdysozoa</taxon>
        <taxon>Nematoda</taxon>
        <taxon>Chromadorea</taxon>
        <taxon>Rhabditida</taxon>
        <taxon>Spirurina</taxon>
        <taxon>Spiruromorpha</taxon>
        <taxon>Filarioidea</taxon>
        <taxon>Onchocercidae</taxon>
        <taxon>Brugia</taxon>
    </lineage>
</organism>
<protein>
    <submittedName>
        <fullName evidence="8">Fukutin</fullName>
    </submittedName>
</protein>
<keyword evidence="7" id="KW-1185">Reference proteome</keyword>
<reference evidence="6 7" key="2">
    <citation type="submission" date="2018-11" db="EMBL/GenBank/DDBJ databases">
        <authorList>
            <consortium name="Pathogen Informatics"/>
        </authorList>
    </citation>
    <scope>NUCLEOTIDE SEQUENCE [LARGE SCALE GENOMIC DNA]</scope>
</reference>
<feature type="transmembrane region" description="Helical" evidence="5">
    <location>
        <begin position="9"/>
        <end position="27"/>
    </location>
</feature>
<dbReference type="PANTHER" id="PTHR15407:SF28">
    <property type="entry name" value="RIBITOL-5-PHOSPHATE TRANSFERASE FKTN"/>
    <property type="match status" value="1"/>
</dbReference>
<proteinExistence type="predicted"/>
<sequence>MVLLMTKHLCLRFFVAIIVLAGVIYYFEYIRISIKNLTKYTAATDYHSHISDDNFHLEKQELQYLKQFDHLFWLRDIIPNKYVFGTYDNSEISVAIGNIIVYRMVNSSNEDYVKFQRNEDLRAAYGLYAIKKYVFERETWIPANKEEFLRKWDNGRFLDCIRLNISNNWNKSVIPDGYVNNMAEFRDFLESYASTPFLFGGTLLGWYRECSFIKDTTDVDMAMKITSLDLKMLKNMEKSSDFKLFWILGKVSDSLELSVYSGSIKMDLFFLYESKDSAWVGGMIVSKRKKFRWIYPPISQICTGDLLGRLFHVPCNVEKILKADYGNWRVPHPTANFTWYQSHKNVKEAGYWSEKLMHRTEINVNVRLGVSSFLSLHMSNISLHMFGVRPDDELQSPSHAILIEPKHCYDSNDQATAPETTLATYWVYIMDATST</sequence>
<dbReference type="GO" id="GO:0016020">
    <property type="term" value="C:membrane"/>
    <property type="evidence" value="ECO:0007669"/>
    <property type="project" value="UniProtKB-SubCell"/>
</dbReference>
<evidence type="ECO:0000256" key="1">
    <source>
        <dbReference type="ARBA" id="ARBA00004167"/>
    </source>
</evidence>
<keyword evidence="4 5" id="KW-0472">Membrane</keyword>